<gene>
    <name evidence="3" type="ORF">MEDL_24475</name>
</gene>
<dbReference type="GO" id="GO:0003824">
    <property type="term" value="F:catalytic activity"/>
    <property type="evidence" value="ECO:0007669"/>
    <property type="project" value="InterPro"/>
</dbReference>
<protein>
    <recommendedName>
        <fullName evidence="2">Endonuclease/exonuclease/phosphatase domain-containing protein</fullName>
    </recommendedName>
</protein>
<feature type="compositionally biased region" description="Basic and acidic residues" evidence="1">
    <location>
        <begin position="60"/>
        <end position="69"/>
    </location>
</feature>
<feature type="region of interest" description="Disordered" evidence="1">
    <location>
        <begin position="58"/>
        <end position="119"/>
    </location>
</feature>
<dbReference type="AlphaFoldDB" id="A0A8S3RW00"/>
<sequence length="390" mass="45471">MAKKTPYSIHQQFPSEIEDRRRKLYPIQKEAKYSGKHTVLVRDKLFIDGKQYILDESMEHDDMRSDNPRSDNPYSYRDSLLTTPKDTDRPYKRMRRSDSSPPMNGNGVKPNENDDQCESRRSCDIDKRSYFELCNDLNVTDHFTAVEIYNLFSEIIANFYSDFLNDDLYDRDLNSSYSYDTSGRSPSVNSTFNSNHVINDVNILCLNCCGIKSRMQYPEFENIIKKHDIVCFVETKTDDIDVINFPGFHFKMKNRKTVTSRRSGGIIVGYTENLKNMIEIKETDCKYVMWFQVNGKVFNLDKPVVFGVVYIPPEYTKYSSDEALNQIEQEYLRFSNYSNYICLLGDFNARTGCDDDFVIIDENEHGDNNLSDFIENPLMLLKICLSLLNV</sequence>
<dbReference type="InterPro" id="IPR036691">
    <property type="entry name" value="Endo/exonu/phosph_ase_sf"/>
</dbReference>
<dbReference type="Proteomes" id="UP000683360">
    <property type="component" value="Unassembled WGS sequence"/>
</dbReference>
<proteinExistence type="predicted"/>
<dbReference type="InterPro" id="IPR005135">
    <property type="entry name" value="Endo/exonuclease/phosphatase"/>
</dbReference>
<evidence type="ECO:0000313" key="4">
    <source>
        <dbReference type="Proteomes" id="UP000683360"/>
    </source>
</evidence>
<feature type="domain" description="Endonuclease/exonuclease/phosphatase" evidence="2">
    <location>
        <begin position="220"/>
        <end position="352"/>
    </location>
</feature>
<comment type="caution">
    <text evidence="3">The sequence shown here is derived from an EMBL/GenBank/DDBJ whole genome shotgun (WGS) entry which is preliminary data.</text>
</comment>
<organism evidence="3 4">
    <name type="scientific">Mytilus edulis</name>
    <name type="common">Blue mussel</name>
    <dbReference type="NCBI Taxonomy" id="6550"/>
    <lineage>
        <taxon>Eukaryota</taxon>
        <taxon>Metazoa</taxon>
        <taxon>Spiralia</taxon>
        <taxon>Lophotrochozoa</taxon>
        <taxon>Mollusca</taxon>
        <taxon>Bivalvia</taxon>
        <taxon>Autobranchia</taxon>
        <taxon>Pteriomorphia</taxon>
        <taxon>Mytilida</taxon>
        <taxon>Mytiloidea</taxon>
        <taxon>Mytilidae</taxon>
        <taxon>Mytilinae</taxon>
        <taxon>Mytilus</taxon>
    </lineage>
</organism>
<dbReference type="Pfam" id="PF03372">
    <property type="entry name" value="Exo_endo_phos"/>
    <property type="match status" value="1"/>
</dbReference>
<keyword evidence="4" id="KW-1185">Reference proteome</keyword>
<dbReference type="SUPFAM" id="SSF56219">
    <property type="entry name" value="DNase I-like"/>
    <property type="match status" value="1"/>
</dbReference>
<evidence type="ECO:0000259" key="2">
    <source>
        <dbReference type="Pfam" id="PF03372"/>
    </source>
</evidence>
<dbReference type="EMBL" id="CAJPWZ010001230">
    <property type="protein sequence ID" value="CAG2210442.1"/>
    <property type="molecule type" value="Genomic_DNA"/>
</dbReference>
<accession>A0A8S3RW00</accession>
<evidence type="ECO:0000313" key="3">
    <source>
        <dbReference type="EMBL" id="CAG2210442.1"/>
    </source>
</evidence>
<evidence type="ECO:0000256" key="1">
    <source>
        <dbReference type="SAM" id="MobiDB-lite"/>
    </source>
</evidence>
<reference evidence="3" key="1">
    <citation type="submission" date="2021-03" db="EMBL/GenBank/DDBJ databases">
        <authorList>
            <person name="Bekaert M."/>
        </authorList>
    </citation>
    <scope>NUCLEOTIDE SEQUENCE</scope>
</reference>
<name>A0A8S3RW00_MYTED</name>
<dbReference type="OrthoDB" id="6082598at2759"/>
<dbReference type="Gene3D" id="3.60.10.10">
    <property type="entry name" value="Endonuclease/exonuclease/phosphatase"/>
    <property type="match status" value="1"/>
</dbReference>